<keyword evidence="1" id="KW-0812">Transmembrane</keyword>
<feature type="transmembrane region" description="Helical" evidence="1">
    <location>
        <begin position="46"/>
        <end position="65"/>
    </location>
</feature>
<name>A0A225D5C3_9BACT</name>
<feature type="transmembrane region" description="Helical" evidence="1">
    <location>
        <begin position="6"/>
        <end position="25"/>
    </location>
</feature>
<evidence type="ECO:0000313" key="2">
    <source>
        <dbReference type="EMBL" id="OWK36801.1"/>
    </source>
</evidence>
<sequence length="74" mass="7629">MSASHGAPHLVISVLCATGAGNLVWWDRLARDHIGGSFLARTPEDLWVSVGLGGVAGVMAALALWGELGYEAIG</sequence>
<keyword evidence="1" id="KW-1133">Transmembrane helix</keyword>
<reference evidence="3" key="1">
    <citation type="submission" date="2017-06" db="EMBL/GenBank/DDBJ databases">
        <title>Genome analysis of Fimbriiglobus ruber SP5, the first member of the order Planctomycetales with confirmed chitinolytic capability.</title>
        <authorList>
            <person name="Ravin N.V."/>
            <person name="Rakitin A.L."/>
            <person name="Ivanova A.A."/>
            <person name="Beletsky A.V."/>
            <person name="Kulichevskaya I.S."/>
            <person name="Mardanov A.V."/>
            <person name="Dedysh S.N."/>
        </authorList>
    </citation>
    <scope>NUCLEOTIDE SEQUENCE [LARGE SCALE GENOMIC DNA]</scope>
    <source>
        <strain evidence="3">SP5</strain>
    </source>
</reference>
<dbReference type="AlphaFoldDB" id="A0A225D5C3"/>
<dbReference type="EMBL" id="NIDE01000017">
    <property type="protein sequence ID" value="OWK36801.1"/>
    <property type="molecule type" value="Genomic_DNA"/>
</dbReference>
<keyword evidence="3" id="KW-1185">Reference proteome</keyword>
<keyword evidence="1" id="KW-0472">Membrane</keyword>
<proteinExistence type="predicted"/>
<gene>
    <name evidence="2" type="ORF">FRUB_09364</name>
</gene>
<evidence type="ECO:0000313" key="3">
    <source>
        <dbReference type="Proteomes" id="UP000214646"/>
    </source>
</evidence>
<protein>
    <submittedName>
        <fullName evidence="2">Uncharacterized protein</fullName>
    </submittedName>
</protein>
<evidence type="ECO:0000256" key="1">
    <source>
        <dbReference type="SAM" id="Phobius"/>
    </source>
</evidence>
<accession>A0A225D5C3</accession>
<comment type="caution">
    <text evidence="2">The sequence shown here is derived from an EMBL/GenBank/DDBJ whole genome shotgun (WGS) entry which is preliminary data.</text>
</comment>
<organism evidence="2 3">
    <name type="scientific">Fimbriiglobus ruber</name>
    <dbReference type="NCBI Taxonomy" id="1908690"/>
    <lineage>
        <taxon>Bacteria</taxon>
        <taxon>Pseudomonadati</taxon>
        <taxon>Planctomycetota</taxon>
        <taxon>Planctomycetia</taxon>
        <taxon>Gemmatales</taxon>
        <taxon>Gemmataceae</taxon>
        <taxon>Fimbriiglobus</taxon>
    </lineage>
</organism>
<dbReference type="RefSeq" id="WP_143393895.1">
    <property type="nucleotide sequence ID" value="NZ_NIDE01000017.1"/>
</dbReference>
<dbReference type="Proteomes" id="UP000214646">
    <property type="component" value="Unassembled WGS sequence"/>
</dbReference>